<evidence type="ECO:0000313" key="3">
    <source>
        <dbReference type="Proteomes" id="UP000593566"/>
    </source>
</evidence>
<dbReference type="AlphaFoldDB" id="A0A8H6CN07"/>
<dbReference type="GeneID" id="59337356"/>
<dbReference type="RefSeq" id="XP_037154649.1">
    <property type="nucleotide sequence ID" value="XM_037299823.1"/>
</dbReference>
<feature type="compositionally biased region" description="Basic and acidic residues" evidence="1">
    <location>
        <begin position="210"/>
        <end position="221"/>
    </location>
</feature>
<feature type="region of interest" description="Disordered" evidence="1">
    <location>
        <begin position="27"/>
        <end position="108"/>
    </location>
</feature>
<gene>
    <name evidence="2" type="ORF">HO133_008961</name>
</gene>
<name>A0A8H6CN07_9LECA</name>
<proteinExistence type="predicted"/>
<evidence type="ECO:0000256" key="1">
    <source>
        <dbReference type="SAM" id="MobiDB-lite"/>
    </source>
</evidence>
<feature type="compositionally biased region" description="Low complexity" evidence="1">
    <location>
        <begin position="65"/>
        <end position="83"/>
    </location>
</feature>
<sequence>MSSTTPTINKTTSINQNLLTQFVKTKKSKHSKEVMIHQSRASPPPDDFVLFPQEVIKEKHSSIRAAKSSQPTATKSAKSSSSPMPRHHVIEPKAATASRREARRPSRRPVCLEHMSTVNCTVDCANAKPMAHLKMPPKAPSPPRLPTPDLSDLEDDDLWSCCGSSWSSLSKESIRCNRNADIMWDEMEFADDTAEEKLTKGKAWQSRSSSDARKAVLKRDC</sequence>
<evidence type="ECO:0000313" key="2">
    <source>
        <dbReference type="EMBL" id="KAF6226096.1"/>
    </source>
</evidence>
<dbReference type="EMBL" id="JACCJB010000006">
    <property type="protein sequence ID" value="KAF6226096.1"/>
    <property type="molecule type" value="Genomic_DNA"/>
</dbReference>
<protein>
    <submittedName>
        <fullName evidence="2">Uncharacterized protein</fullName>
    </submittedName>
</protein>
<dbReference type="Proteomes" id="UP000593566">
    <property type="component" value="Unassembled WGS sequence"/>
</dbReference>
<organism evidence="2 3">
    <name type="scientific">Letharia lupina</name>
    <dbReference type="NCBI Taxonomy" id="560253"/>
    <lineage>
        <taxon>Eukaryota</taxon>
        <taxon>Fungi</taxon>
        <taxon>Dikarya</taxon>
        <taxon>Ascomycota</taxon>
        <taxon>Pezizomycotina</taxon>
        <taxon>Lecanoromycetes</taxon>
        <taxon>OSLEUM clade</taxon>
        <taxon>Lecanoromycetidae</taxon>
        <taxon>Lecanorales</taxon>
        <taxon>Lecanorineae</taxon>
        <taxon>Parmeliaceae</taxon>
        <taxon>Letharia</taxon>
    </lineage>
</organism>
<comment type="caution">
    <text evidence="2">The sequence shown here is derived from an EMBL/GenBank/DDBJ whole genome shotgun (WGS) entry which is preliminary data.</text>
</comment>
<reference evidence="2 3" key="1">
    <citation type="journal article" date="2020" name="Genomics">
        <title>Complete, high-quality genomes from long-read metagenomic sequencing of two wolf lichen thalli reveals enigmatic genome architecture.</title>
        <authorList>
            <person name="McKenzie S.K."/>
            <person name="Walston R.F."/>
            <person name="Allen J.L."/>
        </authorList>
    </citation>
    <scope>NUCLEOTIDE SEQUENCE [LARGE SCALE GENOMIC DNA]</scope>
    <source>
        <strain evidence="2">WasteWater1</strain>
    </source>
</reference>
<accession>A0A8H6CN07</accession>
<feature type="region of interest" description="Disordered" evidence="1">
    <location>
        <begin position="194"/>
        <end position="221"/>
    </location>
</feature>
<keyword evidence="3" id="KW-1185">Reference proteome</keyword>